<dbReference type="PANTHER" id="PTHR47271">
    <property type="entry name" value="ARGININE DEIMINASE"/>
    <property type="match status" value="1"/>
</dbReference>
<dbReference type="GO" id="GO:0016990">
    <property type="term" value="F:arginine deiminase activity"/>
    <property type="evidence" value="ECO:0007669"/>
    <property type="project" value="TreeGrafter"/>
</dbReference>
<dbReference type="Pfam" id="PF19420">
    <property type="entry name" value="DDAH_eukar"/>
    <property type="match status" value="1"/>
</dbReference>
<dbReference type="Proteomes" id="UP000434639">
    <property type="component" value="Unassembled WGS sequence"/>
</dbReference>
<comment type="caution">
    <text evidence="1">The sequence shown here is derived from an EMBL/GenBank/DDBJ whole genome shotgun (WGS) entry which is preliminary data.</text>
</comment>
<keyword evidence="2" id="KW-1185">Reference proteome</keyword>
<gene>
    <name evidence="1" type="ORF">GKZ89_08215</name>
</gene>
<dbReference type="PANTHER" id="PTHR47271:SF2">
    <property type="entry name" value="ARGININE DEIMINASE"/>
    <property type="match status" value="1"/>
</dbReference>
<dbReference type="SUPFAM" id="SSF55909">
    <property type="entry name" value="Pentein"/>
    <property type="match status" value="1"/>
</dbReference>
<sequence length="278" mass="31822">MNIKASCHNEYGKLKSVLLCPPKYLKIEEIINETQRHYKHDPLDAEKAERQHKEFIRLLQEQGIRTSLLEPDERYPEQVFTRDIGFVLGDTFFIANMEMDIRFGEEAILKNWLEKEGLKYVDLKGAGIEGGDVLIDGKTVYIGISERTSPDSVPMLAKHLPDYDLVPLPIKEEYLHLDCVFNILSEKDALLFPDALSSKELELLKSRFDVIEVKEEDQFRLGVNVLSLGNKKLAALPQNKHTNDQLRERGYDVVETDISEIIKSGGAFRCCTLALERE</sequence>
<reference evidence="1 2" key="1">
    <citation type="journal article" date="2017" name="Int. J. Syst. Evol. Microbiol.">
        <title>Bacillus mangrovi sp. nov., isolated from a sediment sample from a mangrove forest.</title>
        <authorList>
            <person name="Gupta V."/>
            <person name="Singh P.K."/>
            <person name="Korpole S."/>
            <person name="Tanuku N.R.S."/>
            <person name="Pinnaka A.K."/>
        </authorList>
    </citation>
    <scope>NUCLEOTIDE SEQUENCE [LARGE SCALE GENOMIC DNA]</scope>
    <source>
        <strain evidence="1 2">KCTC 33872</strain>
    </source>
</reference>
<name>A0A7X2V4S5_9BACI</name>
<evidence type="ECO:0000313" key="1">
    <source>
        <dbReference type="EMBL" id="MTH53399.1"/>
    </source>
</evidence>
<dbReference type="OrthoDB" id="9814070at2"/>
<dbReference type="RefSeq" id="WP_155111933.1">
    <property type="nucleotide sequence ID" value="NZ_WMIB01000006.1"/>
</dbReference>
<accession>A0A7X2V4S5</accession>
<dbReference type="AlphaFoldDB" id="A0A7X2V4S5"/>
<dbReference type="Gene3D" id="3.75.10.10">
    <property type="entry name" value="L-arginine/glycine Amidinotransferase, Chain A"/>
    <property type="match status" value="1"/>
</dbReference>
<evidence type="ECO:0008006" key="3">
    <source>
        <dbReference type="Google" id="ProtNLM"/>
    </source>
</evidence>
<protein>
    <recommendedName>
        <fullName evidence="3">N(G),N(G)-dimethylarginine dimethylaminohydrolase</fullName>
    </recommendedName>
</protein>
<proteinExistence type="predicted"/>
<evidence type="ECO:0000313" key="2">
    <source>
        <dbReference type="Proteomes" id="UP000434639"/>
    </source>
</evidence>
<dbReference type="EMBL" id="WMIB01000006">
    <property type="protein sequence ID" value="MTH53399.1"/>
    <property type="molecule type" value="Genomic_DNA"/>
</dbReference>
<dbReference type="GO" id="GO:0019546">
    <property type="term" value="P:L-arginine deiminase pathway"/>
    <property type="evidence" value="ECO:0007669"/>
    <property type="project" value="TreeGrafter"/>
</dbReference>
<organism evidence="1 2">
    <name type="scientific">Metabacillus mangrovi</name>
    <dbReference type="NCBI Taxonomy" id="1491830"/>
    <lineage>
        <taxon>Bacteria</taxon>
        <taxon>Bacillati</taxon>
        <taxon>Bacillota</taxon>
        <taxon>Bacilli</taxon>
        <taxon>Bacillales</taxon>
        <taxon>Bacillaceae</taxon>
        <taxon>Metabacillus</taxon>
    </lineage>
</organism>